<keyword evidence="3" id="KW-0133">Cell shape</keyword>
<dbReference type="Gene3D" id="2.40.10.350">
    <property type="entry name" value="Rod shape-determining protein MreC, domain 2"/>
    <property type="match status" value="1"/>
</dbReference>
<evidence type="ECO:0000313" key="8">
    <source>
        <dbReference type="Proteomes" id="UP001597387"/>
    </source>
</evidence>
<reference evidence="8" key="1">
    <citation type="journal article" date="2019" name="Int. J. Syst. Evol. Microbiol.">
        <title>The Global Catalogue of Microorganisms (GCM) 10K type strain sequencing project: providing services to taxonomists for standard genome sequencing and annotation.</title>
        <authorList>
            <consortium name="The Broad Institute Genomics Platform"/>
            <consortium name="The Broad Institute Genome Sequencing Center for Infectious Disease"/>
            <person name="Wu L."/>
            <person name="Ma J."/>
        </authorList>
    </citation>
    <scope>NUCLEOTIDE SEQUENCE [LARGE SCALE GENOMIC DNA]</scope>
    <source>
        <strain evidence="8">KCTC 42217</strain>
    </source>
</reference>
<evidence type="ECO:0000259" key="6">
    <source>
        <dbReference type="Pfam" id="PF04085"/>
    </source>
</evidence>
<dbReference type="InterPro" id="IPR007221">
    <property type="entry name" value="MreC"/>
</dbReference>
<keyword evidence="5" id="KW-1133">Transmembrane helix</keyword>
<gene>
    <name evidence="7" type="primary">mreC</name>
    <name evidence="7" type="ORF">ACFSJU_09015</name>
</gene>
<dbReference type="Proteomes" id="UP001597387">
    <property type="component" value="Unassembled WGS sequence"/>
</dbReference>
<dbReference type="EMBL" id="JBHUHZ010000001">
    <property type="protein sequence ID" value="MFD2162533.1"/>
    <property type="molecule type" value="Genomic_DNA"/>
</dbReference>
<evidence type="ECO:0000256" key="5">
    <source>
        <dbReference type="SAM" id="Phobius"/>
    </source>
</evidence>
<proteinExistence type="inferred from homology"/>
<sequence>MRNLLIFISKYNAFFFFVFFFAMSLILVFKNNSFQRASTLNSSNLLIGQAYERYNTLQKYLRLAQVSDSLAAENARLRSQLKNSFYQNKAEERMVNDTTTLQQYTYLVAQVVNNSIHQKNNSITIDKGRSHGILPGMGVICSSGIVGIVDNVSTHYATIKSLLHQDTRISARITETQAFGSLVWGQEDYNPRIATLKDIPNHVDVKRGHHIVTSGYSALFPAGIAIGRVRDTRKKTGEISSDIKVILSTDFSTLAYVYVVKSNFSAEKQALELETEEADD</sequence>
<name>A0ABW4ZKI4_9SPHI</name>
<dbReference type="PANTHER" id="PTHR34138">
    <property type="entry name" value="CELL SHAPE-DETERMINING PROTEIN MREC"/>
    <property type="match status" value="1"/>
</dbReference>
<organism evidence="7 8">
    <name type="scientific">Paradesertivirga mongoliensis</name>
    <dbReference type="NCBI Taxonomy" id="2100740"/>
    <lineage>
        <taxon>Bacteria</taxon>
        <taxon>Pseudomonadati</taxon>
        <taxon>Bacteroidota</taxon>
        <taxon>Sphingobacteriia</taxon>
        <taxon>Sphingobacteriales</taxon>
        <taxon>Sphingobacteriaceae</taxon>
        <taxon>Paradesertivirga</taxon>
    </lineage>
</organism>
<protein>
    <recommendedName>
        <fullName evidence="2">Cell shape-determining protein MreC</fullName>
    </recommendedName>
    <alternativeName>
        <fullName evidence="4">Cell shape protein MreC</fullName>
    </alternativeName>
</protein>
<feature type="transmembrane region" description="Helical" evidence="5">
    <location>
        <begin position="12"/>
        <end position="29"/>
    </location>
</feature>
<evidence type="ECO:0000256" key="3">
    <source>
        <dbReference type="ARBA" id="ARBA00022960"/>
    </source>
</evidence>
<dbReference type="Gene3D" id="2.40.10.340">
    <property type="entry name" value="Rod shape-determining protein MreC, domain 1"/>
    <property type="match status" value="1"/>
</dbReference>
<dbReference type="InterPro" id="IPR042177">
    <property type="entry name" value="Cell/Rod_1"/>
</dbReference>
<keyword evidence="8" id="KW-1185">Reference proteome</keyword>
<accession>A0ABW4ZKI4</accession>
<evidence type="ECO:0000256" key="4">
    <source>
        <dbReference type="ARBA" id="ARBA00032089"/>
    </source>
</evidence>
<dbReference type="RefSeq" id="WP_255903423.1">
    <property type="nucleotide sequence ID" value="NZ_JAFMZO010000003.1"/>
</dbReference>
<comment type="similarity">
    <text evidence="1">Belongs to the MreC family.</text>
</comment>
<keyword evidence="5" id="KW-0812">Transmembrane</keyword>
<dbReference type="InterPro" id="IPR055342">
    <property type="entry name" value="MreC_beta-barrel_core"/>
</dbReference>
<comment type="caution">
    <text evidence="7">The sequence shown here is derived from an EMBL/GenBank/DDBJ whole genome shotgun (WGS) entry which is preliminary data.</text>
</comment>
<dbReference type="PANTHER" id="PTHR34138:SF1">
    <property type="entry name" value="CELL SHAPE-DETERMINING PROTEIN MREC"/>
    <property type="match status" value="1"/>
</dbReference>
<dbReference type="Pfam" id="PF04085">
    <property type="entry name" value="MreC"/>
    <property type="match status" value="1"/>
</dbReference>
<evidence type="ECO:0000256" key="2">
    <source>
        <dbReference type="ARBA" id="ARBA00013855"/>
    </source>
</evidence>
<dbReference type="NCBIfam" id="NF010532">
    <property type="entry name" value="PRK13922.9-3"/>
    <property type="match status" value="1"/>
</dbReference>
<evidence type="ECO:0000313" key="7">
    <source>
        <dbReference type="EMBL" id="MFD2162533.1"/>
    </source>
</evidence>
<dbReference type="InterPro" id="IPR042175">
    <property type="entry name" value="Cell/Rod_MreC_2"/>
</dbReference>
<keyword evidence="5" id="KW-0472">Membrane</keyword>
<evidence type="ECO:0000256" key="1">
    <source>
        <dbReference type="ARBA" id="ARBA00009369"/>
    </source>
</evidence>
<feature type="domain" description="Rod shape-determining protein MreC beta-barrel core" evidence="6">
    <location>
        <begin position="111"/>
        <end position="261"/>
    </location>
</feature>